<protein>
    <submittedName>
        <fullName evidence="2">Uncharacterized protein</fullName>
    </submittedName>
</protein>
<feature type="region of interest" description="Disordered" evidence="1">
    <location>
        <begin position="23"/>
        <end position="63"/>
    </location>
</feature>
<evidence type="ECO:0000256" key="1">
    <source>
        <dbReference type="SAM" id="MobiDB-lite"/>
    </source>
</evidence>
<dbReference type="AlphaFoldDB" id="A0AAD5M8U8"/>
<dbReference type="EMBL" id="JAHQIW010001488">
    <property type="protein sequence ID" value="KAJ1352628.1"/>
    <property type="molecule type" value="Genomic_DNA"/>
</dbReference>
<organism evidence="2 3">
    <name type="scientific">Parelaphostrongylus tenuis</name>
    <name type="common">Meningeal worm</name>
    <dbReference type="NCBI Taxonomy" id="148309"/>
    <lineage>
        <taxon>Eukaryota</taxon>
        <taxon>Metazoa</taxon>
        <taxon>Ecdysozoa</taxon>
        <taxon>Nematoda</taxon>
        <taxon>Chromadorea</taxon>
        <taxon>Rhabditida</taxon>
        <taxon>Rhabditina</taxon>
        <taxon>Rhabditomorpha</taxon>
        <taxon>Strongyloidea</taxon>
        <taxon>Metastrongylidae</taxon>
        <taxon>Parelaphostrongylus</taxon>
    </lineage>
</organism>
<comment type="caution">
    <text evidence="2">The sequence shown here is derived from an EMBL/GenBank/DDBJ whole genome shotgun (WGS) entry which is preliminary data.</text>
</comment>
<proteinExistence type="predicted"/>
<accession>A0AAD5M8U8</accession>
<keyword evidence="3" id="KW-1185">Reference proteome</keyword>
<dbReference type="Proteomes" id="UP001196413">
    <property type="component" value="Unassembled WGS sequence"/>
</dbReference>
<evidence type="ECO:0000313" key="2">
    <source>
        <dbReference type="EMBL" id="KAJ1352628.1"/>
    </source>
</evidence>
<reference evidence="2" key="1">
    <citation type="submission" date="2021-06" db="EMBL/GenBank/DDBJ databases">
        <title>Parelaphostrongylus tenuis whole genome reference sequence.</title>
        <authorList>
            <person name="Garwood T.J."/>
            <person name="Larsen P.A."/>
            <person name="Fountain-Jones N.M."/>
            <person name="Garbe J.R."/>
            <person name="Macchietto M.G."/>
            <person name="Kania S.A."/>
            <person name="Gerhold R.W."/>
            <person name="Richards J.E."/>
            <person name="Wolf T.M."/>
        </authorList>
    </citation>
    <scope>NUCLEOTIDE SEQUENCE</scope>
    <source>
        <strain evidence="2">MNPRO001-30</strain>
        <tissue evidence="2">Meninges</tissue>
    </source>
</reference>
<evidence type="ECO:0000313" key="3">
    <source>
        <dbReference type="Proteomes" id="UP001196413"/>
    </source>
</evidence>
<name>A0AAD5M8U8_PARTN</name>
<feature type="compositionally biased region" description="Basic and acidic residues" evidence="1">
    <location>
        <begin position="47"/>
        <end position="56"/>
    </location>
</feature>
<sequence length="93" mass="10369">MLVFIGSHVCLEYIALFIPINCSLPPSHGSKPSSRTFPVGKKHERARRLQTDRDDPSSSLSSVEVKKKVETLGTRDRRLWLEFSSRATLAAGT</sequence>
<gene>
    <name evidence="2" type="ORF">KIN20_009023</name>
</gene>